<comment type="caution">
    <text evidence="2">The sequence shown here is derived from an EMBL/GenBank/DDBJ whole genome shotgun (WGS) entry which is preliminary data.</text>
</comment>
<dbReference type="RefSeq" id="WP_279244833.1">
    <property type="nucleotide sequence ID" value="NZ_SHNN01000001.1"/>
</dbReference>
<keyword evidence="3" id="KW-1185">Reference proteome</keyword>
<evidence type="ECO:0008006" key="4">
    <source>
        <dbReference type="Google" id="ProtNLM"/>
    </source>
</evidence>
<evidence type="ECO:0000313" key="2">
    <source>
        <dbReference type="EMBL" id="MCX2980858.1"/>
    </source>
</evidence>
<keyword evidence="1" id="KW-0732">Signal</keyword>
<evidence type="ECO:0000313" key="3">
    <source>
        <dbReference type="Proteomes" id="UP001143362"/>
    </source>
</evidence>
<sequence>MKLITSTLLALACPLLISGCTTATEHQSELGADEEARLTVAAVQREVKIGMSGAGVLAALGSPNIVSTDSERREVWVYDRVGTEYVYSHSGTGLISLIGAASSSAVGGILPSHQQSAGATRRSQRTLTIVVKFDDAKQVRDFSYHASRF</sequence>
<protein>
    <recommendedName>
        <fullName evidence="4">Lipoprotein SmpA/OmlA domain-containing protein</fullName>
    </recommendedName>
</protein>
<dbReference type="PROSITE" id="PS51257">
    <property type="entry name" value="PROKAR_LIPOPROTEIN"/>
    <property type="match status" value="1"/>
</dbReference>
<gene>
    <name evidence="2" type="ORF">EYC98_08220</name>
</gene>
<reference evidence="2" key="1">
    <citation type="submission" date="2019-02" db="EMBL/GenBank/DDBJ databases">
        <authorList>
            <person name="Li S.-H."/>
        </authorList>
    </citation>
    <scope>NUCLEOTIDE SEQUENCE</scope>
    <source>
        <strain evidence="2">IMCC14734</strain>
    </source>
</reference>
<dbReference type="Proteomes" id="UP001143362">
    <property type="component" value="Unassembled WGS sequence"/>
</dbReference>
<name>A0ABT3TEW6_9GAMM</name>
<dbReference type="EMBL" id="SHNN01000001">
    <property type="protein sequence ID" value="MCX2980858.1"/>
    <property type="molecule type" value="Genomic_DNA"/>
</dbReference>
<proteinExistence type="predicted"/>
<organism evidence="2 3">
    <name type="scientific">Candidatus Litorirhabdus singularis</name>
    <dbReference type="NCBI Taxonomy" id="2518993"/>
    <lineage>
        <taxon>Bacteria</taxon>
        <taxon>Pseudomonadati</taxon>
        <taxon>Pseudomonadota</taxon>
        <taxon>Gammaproteobacteria</taxon>
        <taxon>Cellvibrionales</taxon>
        <taxon>Halieaceae</taxon>
        <taxon>Candidatus Litorirhabdus</taxon>
    </lineage>
</organism>
<feature type="chain" id="PRO_5045170990" description="Lipoprotein SmpA/OmlA domain-containing protein" evidence="1">
    <location>
        <begin position="24"/>
        <end position="149"/>
    </location>
</feature>
<accession>A0ABT3TEW6</accession>
<feature type="signal peptide" evidence="1">
    <location>
        <begin position="1"/>
        <end position="23"/>
    </location>
</feature>
<evidence type="ECO:0000256" key="1">
    <source>
        <dbReference type="SAM" id="SignalP"/>
    </source>
</evidence>